<dbReference type="AlphaFoldDB" id="A0A0S8GCI3"/>
<gene>
    <name evidence="2" type="ORF">AMJ87_08260</name>
</gene>
<sequence>MNLPIETERLRIRRFADRDVADILEYSSNADFWLARNLDWPVSAEGVKKYWEAQKDVDPSTYPPWFSLVVELKSERRVIGHVGIGFTKAEGHRQGMIGWLLGRKYQRQGLATEAVRALVTTAFDQLQLHRIFARTGRDNERSWRLMERLGMRREAHFRESHEVRGEWRDEFIYAILADEWKTKQK</sequence>
<comment type="caution">
    <text evidence="2">The sequence shown here is derived from an EMBL/GenBank/DDBJ whole genome shotgun (WGS) entry which is preliminary data.</text>
</comment>
<dbReference type="Proteomes" id="UP000051096">
    <property type="component" value="Unassembled WGS sequence"/>
</dbReference>
<dbReference type="SUPFAM" id="SSF55729">
    <property type="entry name" value="Acyl-CoA N-acyltransferases (Nat)"/>
    <property type="match status" value="1"/>
</dbReference>
<reference evidence="2 3" key="1">
    <citation type="journal article" date="2015" name="Microbiome">
        <title>Genomic resolution of linkages in carbon, nitrogen, and sulfur cycling among widespread estuary sediment bacteria.</title>
        <authorList>
            <person name="Baker B.J."/>
            <person name="Lazar C.S."/>
            <person name="Teske A.P."/>
            <person name="Dick G.J."/>
        </authorList>
    </citation>
    <scope>NUCLEOTIDE SEQUENCE [LARGE SCALE GENOMIC DNA]</scope>
    <source>
        <strain evidence="2">SM23_60</strain>
    </source>
</reference>
<dbReference type="EMBL" id="LJUO01000080">
    <property type="protein sequence ID" value="KPK70808.1"/>
    <property type="molecule type" value="Genomic_DNA"/>
</dbReference>
<evidence type="ECO:0000313" key="3">
    <source>
        <dbReference type="Proteomes" id="UP000051096"/>
    </source>
</evidence>
<proteinExistence type="predicted"/>
<dbReference type="PROSITE" id="PS51186">
    <property type="entry name" value="GNAT"/>
    <property type="match status" value="1"/>
</dbReference>
<evidence type="ECO:0000259" key="1">
    <source>
        <dbReference type="PROSITE" id="PS51186"/>
    </source>
</evidence>
<dbReference type="InterPro" id="IPR016181">
    <property type="entry name" value="Acyl_CoA_acyltransferase"/>
</dbReference>
<protein>
    <recommendedName>
        <fullName evidence="1">N-acetyltransferase domain-containing protein</fullName>
    </recommendedName>
</protein>
<name>A0A0S8GCI3_UNCW3</name>
<dbReference type="Gene3D" id="3.40.630.30">
    <property type="match status" value="1"/>
</dbReference>
<accession>A0A0S8GCI3</accession>
<dbReference type="GO" id="GO:0016747">
    <property type="term" value="F:acyltransferase activity, transferring groups other than amino-acyl groups"/>
    <property type="evidence" value="ECO:0007669"/>
    <property type="project" value="InterPro"/>
</dbReference>
<dbReference type="InterPro" id="IPR000182">
    <property type="entry name" value="GNAT_dom"/>
</dbReference>
<dbReference type="Pfam" id="PF13302">
    <property type="entry name" value="Acetyltransf_3"/>
    <property type="match status" value="1"/>
</dbReference>
<dbReference type="PANTHER" id="PTHR43792">
    <property type="entry name" value="GNAT FAMILY, PUTATIVE (AFU_ORTHOLOGUE AFUA_3G00765)-RELATED-RELATED"/>
    <property type="match status" value="1"/>
</dbReference>
<evidence type="ECO:0000313" key="2">
    <source>
        <dbReference type="EMBL" id="KPK70808.1"/>
    </source>
</evidence>
<dbReference type="InterPro" id="IPR051531">
    <property type="entry name" value="N-acetyltransferase"/>
</dbReference>
<organism evidence="2 3">
    <name type="scientific">candidate division WOR_3 bacterium SM23_60</name>
    <dbReference type="NCBI Taxonomy" id="1703780"/>
    <lineage>
        <taxon>Bacteria</taxon>
        <taxon>Bacteria division WOR-3</taxon>
    </lineage>
</organism>
<dbReference type="PANTHER" id="PTHR43792:SF1">
    <property type="entry name" value="N-ACETYLTRANSFERASE DOMAIN-CONTAINING PROTEIN"/>
    <property type="match status" value="1"/>
</dbReference>
<feature type="domain" description="N-acetyltransferase" evidence="1">
    <location>
        <begin position="10"/>
        <end position="178"/>
    </location>
</feature>